<protein>
    <submittedName>
        <fullName evidence="1">Protein 5</fullName>
    </submittedName>
</protein>
<organism evidence="1">
    <name type="scientific">Didymochlaena virus 1</name>
    <dbReference type="NCBI Taxonomy" id="2977966"/>
    <lineage>
        <taxon>Viruses</taxon>
        <taxon>Riboviria</taxon>
        <taxon>Orthornavirae</taxon>
        <taxon>Negarnaviricota</taxon>
        <taxon>Haploviricotina</taxon>
        <taxon>Monjiviricetes</taxon>
        <taxon>Mononegavirales</taxon>
        <taxon>Rhabdoviridae</taxon>
        <taxon>Betarhabdovirinae</taxon>
        <taxon>Varicosavirus</taxon>
        <taxon>Varicosavirus didymochlaenae</taxon>
    </lineage>
</organism>
<proteinExistence type="predicted"/>
<reference evidence="1" key="1">
    <citation type="journal article" date="2022" name="bioRxiv">
        <title>Unlocking the hidden genetic diversity of varicosaviruses, the neglected plant rhabdoviruses.</title>
        <authorList>
            <person name="Bejerman N."/>
            <person name="Dietzgen R.G."/>
            <person name="Debat H."/>
        </authorList>
    </citation>
    <scope>NUCLEOTIDE SEQUENCE</scope>
</reference>
<dbReference type="EMBL" id="BK061765">
    <property type="protein sequence ID" value="DAZ90712.1"/>
    <property type="molecule type" value="Viral_cRNA"/>
</dbReference>
<sequence length="374" mass="42349">MSWITETLGFVGPHLISMVQDAINRWNPEIPLQSVGDYRVSLEEISEKMSPLGIRVSPKMLSGPPSINHLESLHQSIVGKYDELVVNTLQSLMSNEFLGNTKTYPEGDFKLHQIREKFKSSIKCCMDTTLQFGSHLQSVRLIDDAITALTRMSHNKRMAESGFLVLRDWTSFLVLYSDEVVMGTPMGPNTEPAWVSDVYHIMNRAHHPKKQKCTVSYVPKLHILTEDIFRRIYNRELSSVTMYDILCLIPPIEHNWLLMHDNNLNPAALVDKVVGSSMTSLSIIVIELITWCSYMLVQAAPNMTIPGAANSVRFNSWLAVPDLMTYSCPWLLHKTMSQNPPSQGAFERDTTRILTLLHAYRVWTVNKSKTGGSL</sequence>
<accession>A0A9N6YJD1</accession>
<name>A0A9N6YJD1_9RHAB</name>
<evidence type="ECO:0000313" key="1">
    <source>
        <dbReference type="EMBL" id="DAZ90712.1"/>
    </source>
</evidence>